<feature type="transmembrane region" description="Helical" evidence="1">
    <location>
        <begin position="176"/>
        <end position="194"/>
    </location>
</feature>
<feature type="transmembrane region" description="Helical" evidence="1">
    <location>
        <begin position="104"/>
        <end position="129"/>
    </location>
</feature>
<gene>
    <name evidence="2" type="ORF">KUA55_14890</name>
</gene>
<protein>
    <submittedName>
        <fullName evidence="2">ABC transporter permease</fullName>
    </submittedName>
</protein>
<evidence type="ECO:0000313" key="2">
    <source>
        <dbReference type="EMBL" id="MBV7391965.1"/>
    </source>
</evidence>
<dbReference type="RefSeq" id="WP_218327181.1">
    <property type="nucleotide sequence ID" value="NZ_JAHUZB010000007.1"/>
</dbReference>
<dbReference type="Pfam" id="PF12730">
    <property type="entry name" value="ABC2_membrane_4"/>
    <property type="match status" value="1"/>
</dbReference>
<name>A0ABS6TGM0_9ENTE</name>
<keyword evidence="1" id="KW-0812">Transmembrane</keyword>
<feature type="transmembrane region" description="Helical" evidence="1">
    <location>
        <begin position="149"/>
        <end position="169"/>
    </location>
</feature>
<comment type="caution">
    <text evidence="2">The sequence shown here is derived from an EMBL/GenBank/DDBJ whole genome shotgun (WGS) entry which is preliminary data.</text>
</comment>
<reference evidence="2 3" key="1">
    <citation type="submission" date="2021-06" db="EMBL/GenBank/DDBJ databases">
        <title>Enterococcus alishanensis sp. nov., a novel lactic acid bacterium isolated from fresh coffee beans.</title>
        <authorList>
            <person name="Chen Y.-S."/>
        </authorList>
    </citation>
    <scope>NUCLEOTIDE SEQUENCE [LARGE SCALE GENOMIC DNA]</scope>
    <source>
        <strain evidence="2 3">ALS3</strain>
    </source>
</reference>
<keyword evidence="1" id="KW-1133">Transmembrane helix</keyword>
<organism evidence="2 3">
    <name type="scientific">Enterococcus alishanensis</name>
    <dbReference type="NCBI Taxonomy" id="1303817"/>
    <lineage>
        <taxon>Bacteria</taxon>
        <taxon>Bacillati</taxon>
        <taxon>Bacillota</taxon>
        <taxon>Bacilli</taxon>
        <taxon>Lactobacillales</taxon>
        <taxon>Enterococcaceae</taxon>
        <taxon>Enterococcus</taxon>
    </lineage>
</organism>
<feature type="transmembrane region" description="Helical" evidence="1">
    <location>
        <begin position="59"/>
        <end position="78"/>
    </location>
</feature>
<keyword evidence="1" id="KW-0472">Membrane</keyword>
<accession>A0ABS6TGM0</accession>
<feature type="transmembrane region" description="Helical" evidence="1">
    <location>
        <begin position="21"/>
        <end position="39"/>
    </location>
</feature>
<evidence type="ECO:0000313" key="3">
    <source>
        <dbReference type="Proteomes" id="UP000774130"/>
    </source>
</evidence>
<proteinExistence type="predicted"/>
<dbReference type="Proteomes" id="UP000774130">
    <property type="component" value="Unassembled WGS sequence"/>
</dbReference>
<keyword evidence="3" id="KW-1185">Reference proteome</keyword>
<feature type="transmembrane region" description="Helical" evidence="1">
    <location>
        <begin position="206"/>
        <end position="225"/>
    </location>
</feature>
<evidence type="ECO:0000256" key="1">
    <source>
        <dbReference type="SAM" id="Phobius"/>
    </source>
</evidence>
<sequence length="234" mass="26128">MIKIMKLEWQKNHLAKYIKTTVISTIVIFAVTAFMAIVSKNQSELMFTDFTTYMSFVNIIIRVVFVIFSAVLLSRLVVDEYKNKTIQVLFTYPVNRLKVMQSKLYLIVGFCFLSILFATLVISCLTLLLNPTLELFPKAMTSQDIVETIPSLALVSLMTACLSLIPLYFGMKKKSTSTTITWGVIIGLLVNATVSDGSSTVNLGQMLVVPVILACVGLLIAYLSFRQINNQDIL</sequence>
<dbReference type="EMBL" id="JAHUZB010000007">
    <property type="protein sequence ID" value="MBV7391965.1"/>
    <property type="molecule type" value="Genomic_DNA"/>
</dbReference>